<evidence type="ECO:0000313" key="1">
    <source>
        <dbReference type="EMBL" id="QTX14746.1"/>
    </source>
</evidence>
<dbReference type="AlphaFoldDB" id="A0A8B0SU46"/>
<name>A0A8B0SU46_KLEPN</name>
<proteinExistence type="predicted"/>
<organism evidence="1">
    <name type="scientific">Klebsiella pneumoniae</name>
    <dbReference type="NCBI Taxonomy" id="573"/>
    <lineage>
        <taxon>Bacteria</taxon>
        <taxon>Pseudomonadati</taxon>
        <taxon>Pseudomonadota</taxon>
        <taxon>Gammaproteobacteria</taxon>
        <taxon>Enterobacterales</taxon>
        <taxon>Enterobacteriaceae</taxon>
        <taxon>Klebsiella/Raoultella group</taxon>
        <taxon>Klebsiella</taxon>
        <taxon>Klebsiella pneumoniae complex</taxon>
    </lineage>
</organism>
<dbReference type="EMBL" id="MN956836">
    <property type="protein sequence ID" value="QTX14746.1"/>
    <property type="molecule type" value="Genomic_DNA"/>
</dbReference>
<keyword evidence="1" id="KW-0614">Plasmid</keyword>
<geneLocation type="plasmid" evidence="1">
    <name>p17-15-vir-like</name>
</geneLocation>
<sequence>MQNTKTFILKAAISSLLVLSTMSPGGYAES</sequence>
<reference evidence="1" key="1">
    <citation type="submission" date="2020-01" db="EMBL/GenBank/DDBJ databases">
        <authorList>
            <person name="Qin S."/>
        </authorList>
    </citation>
    <scope>NUCLEOTIDE SEQUENCE</scope>
    <source>
        <strain evidence="1">CVir17-16-YZ6g</strain>
        <plasmid evidence="1">p17-15-vir-like</plasmid>
    </source>
</reference>
<protein>
    <submittedName>
        <fullName evidence="1">IncF plasmid conjugative transfer pilus assembly protein TraF</fullName>
    </submittedName>
</protein>
<accession>A0A8B0SU46</accession>